<dbReference type="PANTHER" id="PTHR33938">
    <property type="entry name" value="FERULOYL ESTERASE B-RELATED"/>
    <property type="match status" value="1"/>
</dbReference>
<sequence length="500" mass="54112">MAASMHVSAQFQEPFTAASIVAATYASAQFPKLCDSLASKLSIPNATISSTTFVAAGTTLDFPEADPTCGDLAPPQLISADMCRVMLTVTTSARSHIVMETWLPSNWTGRFLATGNYGIRGCIQFDDMAYGASLGFATTGSDNGHSGQNGTEFLNNPDIVDDFVFRALVTSVHVGKDITRAFFGRAVKKSYFLGCGTGGLQGWRMAQDFPDEFDGIVVTNPALAWTGLLSWNARFFPLIQNAGADFPPRHLWPVVDDGILAQCDGLDGALDGILEEPSRCDFKPEALICAPGQTASCLTSQQAATVRAVFSPLFARSSFMYPALQFGPRLLEQVFEIYGGAQFVIADDWYRFAVFNDPTFNTTIMTPDDILFAQRSNPGGINTFSGDISKFKKRGSKILHYQGQSGAFVSSHSSNQYYEMVAERMRMQPAALDEFYRFFRISGMDHCAGGPGQELPSVDPDQNAVMSMVRWVEEGVAPNTILDQGVGGGFPESALPISVS</sequence>
<dbReference type="InterPro" id="IPR029058">
    <property type="entry name" value="AB_hydrolase_fold"/>
</dbReference>
<comment type="similarity">
    <text evidence="1 10">Belongs to the tannase family.</text>
</comment>
<gene>
    <name evidence="11" type="ORF">R3P38DRAFT_2756502</name>
</gene>
<evidence type="ECO:0000256" key="4">
    <source>
        <dbReference type="ARBA" id="ARBA00022723"/>
    </source>
</evidence>
<evidence type="ECO:0000256" key="9">
    <source>
        <dbReference type="ARBA" id="ARBA00034075"/>
    </source>
</evidence>
<keyword evidence="5" id="KW-0732">Signal</keyword>
<keyword evidence="7" id="KW-0106">Calcium</keyword>
<dbReference type="EMBL" id="JAWWNJ010000001">
    <property type="protein sequence ID" value="KAK7063619.1"/>
    <property type="molecule type" value="Genomic_DNA"/>
</dbReference>
<protein>
    <recommendedName>
        <fullName evidence="10">Carboxylic ester hydrolase</fullName>
        <ecNumber evidence="10">3.1.1.-</ecNumber>
    </recommendedName>
</protein>
<evidence type="ECO:0000256" key="10">
    <source>
        <dbReference type="RuleBase" id="RU361238"/>
    </source>
</evidence>
<dbReference type="AlphaFoldDB" id="A0AAW0ED77"/>
<proteinExistence type="inferred from homology"/>
<keyword evidence="3" id="KW-0119">Carbohydrate metabolism</keyword>
<accession>A0AAW0ED77</accession>
<evidence type="ECO:0000256" key="1">
    <source>
        <dbReference type="ARBA" id="ARBA00006249"/>
    </source>
</evidence>
<evidence type="ECO:0000313" key="12">
    <source>
        <dbReference type="Proteomes" id="UP001362999"/>
    </source>
</evidence>
<keyword evidence="3" id="KW-0624">Polysaccharide degradation</keyword>
<keyword evidence="4" id="KW-0479">Metal-binding</keyword>
<dbReference type="GO" id="GO:0030600">
    <property type="term" value="F:feruloyl esterase activity"/>
    <property type="evidence" value="ECO:0007669"/>
    <property type="project" value="UniProtKB-EC"/>
</dbReference>
<comment type="catalytic activity">
    <reaction evidence="9">
        <text>feruloyl-polysaccharide + H2O = ferulate + polysaccharide.</text>
        <dbReference type="EC" id="3.1.1.73"/>
    </reaction>
</comment>
<keyword evidence="12" id="KW-1185">Reference proteome</keyword>
<dbReference type="GO" id="GO:0045493">
    <property type="term" value="P:xylan catabolic process"/>
    <property type="evidence" value="ECO:0007669"/>
    <property type="project" value="UniProtKB-KW"/>
</dbReference>
<keyword evidence="6 10" id="KW-0378">Hydrolase</keyword>
<dbReference type="PANTHER" id="PTHR33938:SF15">
    <property type="entry name" value="FERULOYL ESTERASE B-RELATED"/>
    <property type="match status" value="1"/>
</dbReference>
<dbReference type="EC" id="3.1.1.-" evidence="10"/>
<evidence type="ECO:0000256" key="8">
    <source>
        <dbReference type="ARBA" id="ARBA00023157"/>
    </source>
</evidence>
<organism evidence="11 12">
    <name type="scientific">Favolaschia claudopus</name>
    <dbReference type="NCBI Taxonomy" id="2862362"/>
    <lineage>
        <taxon>Eukaryota</taxon>
        <taxon>Fungi</taxon>
        <taxon>Dikarya</taxon>
        <taxon>Basidiomycota</taxon>
        <taxon>Agaricomycotina</taxon>
        <taxon>Agaricomycetes</taxon>
        <taxon>Agaricomycetidae</taxon>
        <taxon>Agaricales</taxon>
        <taxon>Marasmiineae</taxon>
        <taxon>Mycenaceae</taxon>
        <taxon>Favolaschia</taxon>
    </lineage>
</organism>
<dbReference type="InterPro" id="IPR011118">
    <property type="entry name" value="Tannase/feruloyl_esterase"/>
</dbReference>
<dbReference type="Pfam" id="PF07519">
    <property type="entry name" value="Tannase"/>
    <property type="match status" value="2"/>
</dbReference>
<dbReference type="SUPFAM" id="SSF53474">
    <property type="entry name" value="alpha/beta-Hydrolases"/>
    <property type="match status" value="1"/>
</dbReference>
<evidence type="ECO:0000256" key="7">
    <source>
        <dbReference type="ARBA" id="ARBA00022837"/>
    </source>
</evidence>
<keyword evidence="2" id="KW-0719">Serine esterase</keyword>
<evidence type="ECO:0000256" key="3">
    <source>
        <dbReference type="ARBA" id="ARBA00022651"/>
    </source>
</evidence>
<dbReference type="GO" id="GO:0046872">
    <property type="term" value="F:metal ion binding"/>
    <property type="evidence" value="ECO:0007669"/>
    <property type="project" value="UniProtKB-KW"/>
</dbReference>
<reference evidence="11 12" key="1">
    <citation type="journal article" date="2024" name="J Genomics">
        <title>Draft genome sequencing and assembly of Favolaschia claudopus CIRM-BRFM 2984 isolated from oak limbs.</title>
        <authorList>
            <person name="Navarro D."/>
            <person name="Drula E."/>
            <person name="Chaduli D."/>
            <person name="Cazenave R."/>
            <person name="Ahrendt S."/>
            <person name="Wang J."/>
            <person name="Lipzen A."/>
            <person name="Daum C."/>
            <person name="Barry K."/>
            <person name="Grigoriev I.V."/>
            <person name="Favel A."/>
            <person name="Rosso M.N."/>
            <person name="Martin F."/>
        </authorList>
    </citation>
    <scope>NUCLEOTIDE SEQUENCE [LARGE SCALE GENOMIC DNA]</scope>
    <source>
        <strain evidence="11 12">CIRM-BRFM 2984</strain>
    </source>
</reference>
<dbReference type="Proteomes" id="UP001362999">
    <property type="component" value="Unassembled WGS sequence"/>
</dbReference>
<comment type="caution">
    <text evidence="11">The sequence shown here is derived from an EMBL/GenBank/DDBJ whole genome shotgun (WGS) entry which is preliminary data.</text>
</comment>
<evidence type="ECO:0000256" key="6">
    <source>
        <dbReference type="ARBA" id="ARBA00022801"/>
    </source>
</evidence>
<keyword evidence="3" id="KW-0858">Xylan degradation</keyword>
<name>A0AAW0ED77_9AGAR</name>
<evidence type="ECO:0000256" key="2">
    <source>
        <dbReference type="ARBA" id="ARBA00022487"/>
    </source>
</evidence>
<evidence type="ECO:0000256" key="5">
    <source>
        <dbReference type="ARBA" id="ARBA00022729"/>
    </source>
</evidence>
<keyword evidence="8" id="KW-1015">Disulfide bond</keyword>
<evidence type="ECO:0000313" key="11">
    <source>
        <dbReference type="EMBL" id="KAK7063619.1"/>
    </source>
</evidence>